<comment type="caution">
    <text evidence="2">The sequence shown here is derived from an EMBL/GenBank/DDBJ whole genome shotgun (WGS) entry which is preliminary data.</text>
</comment>
<dbReference type="InterPro" id="IPR022134">
    <property type="entry name" value="DUF3667"/>
</dbReference>
<keyword evidence="1" id="KW-0472">Membrane</keyword>
<feature type="transmembrane region" description="Helical" evidence="1">
    <location>
        <begin position="243"/>
        <end position="265"/>
    </location>
</feature>
<keyword evidence="3" id="KW-1185">Reference proteome</keyword>
<evidence type="ECO:0000313" key="3">
    <source>
        <dbReference type="Proteomes" id="UP000605676"/>
    </source>
</evidence>
<keyword evidence="1" id="KW-1133">Transmembrane helix</keyword>
<accession>A0ABS1HLJ9</accession>
<feature type="transmembrane region" description="Helical" evidence="1">
    <location>
        <begin position="271"/>
        <end position="292"/>
    </location>
</feature>
<dbReference type="EMBL" id="JAENRR010000032">
    <property type="protein sequence ID" value="MBK3518340.1"/>
    <property type="molecule type" value="Genomic_DNA"/>
</dbReference>
<evidence type="ECO:0000256" key="1">
    <source>
        <dbReference type="SAM" id="Phobius"/>
    </source>
</evidence>
<reference evidence="2 3" key="1">
    <citation type="submission" date="2021-01" db="EMBL/GenBank/DDBJ databases">
        <title>Carboxyliciviraga sp.nov., isolated from coastal sediments.</title>
        <authorList>
            <person name="Lu D."/>
            <person name="Zhang T."/>
        </authorList>
    </citation>
    <scope>NUCLEOTIDE SEQUENCE [LARGE SCALE GENOMIC DNA]</scope>
    <source>
        <strain evidence="2 3">N1Y132</strain>
    </source>
</reference>
<evidence type="ECO:0000313" key="2">
    <source>
        <dbReference type="EMBL" id="MBK3518340.1"/>
    </source>
</evidence>
<dbReference type="RefSeq" id="WP_200465568.1">
    <property type="nucleotide sequence ID" value="NZ_JAENRR010000032.1"/>
</dbReference>
<feature type="transmembrane region" description="Helical" evidence="1">
    <location>
        <begin position="304"/>
        <end position="327"/>
    </location>
</feature>
<feature type="transmembrane region" description="Helical" evidence="1">
    <location>
        <begin position="210"/>
        <end position="231"/>
    </location>
</feature>
<sequence length="330" mass="38272">MNTPDLSTEPQLINCKNCDHRFSGKYCSNCGQSVKELERPIRFMIADFMGTIITFDTRLAKTLVTILFKPGYLTIDFLAGRRARYMPPFRFYLFISFVMFLLMSIVTNKSIHDNYEPTKEEAKNIKNVVSATVDSVQNSNDSIYVATRKVIKAELDSAEIDSSDIVSVDEIISNFENAVEKIENDDSKYGKTIKMIQDYPELYINKLYQFTSWSLFLFMPIFAFLLWISFYRSKKLFIGHLIFSLNIHSFIFTISAIVLAVNIIFKNQSVARIGYLYFLVPLYQVVGAKRIYKRKWFNSFVKMTLIWMMYGFVWLLGLIIIATLSFVGLN</sequence>
<dbReference type="Pfam" id="PF12412">
    <property type="entry name" value="DUF3667"/>
    <property type="match status" value="1"/>
</dbReference>
<dbReference type="Proteomes" id="UP000605676">
    <property type="component" value="Unassembled WGS sequence"/>
</dbReference>
<feature type="transmembrane region" description="Helical" evidence="1">
    <location>
        <begin position="91"/>
        <end position="111"/>
    </location>
</feature>
<gene>
    <name evidence="2" type="ORF">JIV24_13425</name>
</gene>
<proteinExistence type="predicted"/>
<name>A0ABS1HLJ9_9BACT</name>
<organism evidence="2 3">
    <name type="scientific">Carboxylicivirga marina</name>
    <dbReference type="NCBI Taxonomy" id="2800988"/>
    <lineage>
        <taxon>Bacteria</taxon>
        <taxon>Pseudomonadati</taxon>
        <taxon>Bacteroidota</taxon>
        <taxon>Bacteroidia</taxon>
        <taxon>Marinilabiliales</taxon>
        <taxon>Marinilabiliaceae</taxon>
        <taxon>Carboxylicivirga</taxon>
    </lineage>
</organism>
<protein>
    <submittedName>
        <fullName evidence="2">DUF3667 domain-containing protein</fullName>
    </submittedName>
</protein>
<keyword evidence="1" id="KW-0812">Transmembrane</keyword>